<dbReference type="InterPro" id="IPR002716">
    <property type="entry name" value="PIN_dom"/>
</dbReference>
<proteinExistence type="predicted"/>
<dbReference type="Proteomes" id="UP001216139">
    <property type="component" value="Chromosome"/>
</dbReference>
<feature type="domain" description="PIN" evidence="1">
    <location>
        <begin position="3"/>
        <end position="121"/>
    </location>
</feature>
<organism evidence="2 3">
    <name type="scientific">Mucilaginibacter jinjuensis</name>
    <dbReference type="NCBI Taxonomy" id="1176721"/>
    <lineage>
        <taxon>Bacteria</taxon>
        <taxon>Pseudomonadati</taxon>
        <taxon>Bacteroidota</taxon>
        <taxon>Sphingobacteriia</taxon>
        <taxon>Sphingobacteriales</taxon>
        <taxon>Sphingobacteriaceae</taxon>
        <taxon>Mucilaginibacter</taxon>
    </lineage>
</organism>
<dbReference type="Gene3D" id="3.40.50.1010">
    <property type="entry name" value="5'-nuclease"/>
    <property type="match status" value="1"/>
</dbReference>
<keyword evidence="3" id="KW-1185">Reference proteome</keyword>
<dbReference type="RefSeq" id="WP_273630152.1">
    <property type="nucleotide sequence ID" value="NZ_CP117167.1"/>
</dbReference>
<dbReference type="InterPro" id="IPR052919">
    <property type="entry name" value="TA_system_RNase"/>
</dbReference>
<dbReference type="PANTHER" id="PTHR36173:SF2">
    <property type="entry name" value="RIBONUCLEASE VAPC16"/>
    <property type="match status" value="1"/>
</dbReference>
<name>A0ABY7T888_9SPHI</name>
<dbReference type="SUPFAM" id="SSF88723">
    <property type="entry name" value="PIN domain-like"/>
    <property type="match status" value="1"/>
</dbReference>
<evidence type="ECO:0000313" key="3">
    <source>
        <dbReference type="Proteomes" id="UP001216139"/>
    </source>
</evidence>
<evidence type="ECO:0000259" key="1">
    <source>
        <dbReference type="Pfam" id="PF01850"/>
    </source>
</evidence>
<dbReference type="EMBL" id="CP117167">
    <property type="protein sequence ID" value="WCT11948.1"/>
    <property type="molecule type" value="Genomic_DNA"/>
</dbReference>
<dbReference type="CDD" id="cd09872">
    <property type="entry name" value="PIN_Sll0205-like"/>
    <property type="match status" value="1"/>
</dbReference>
<sequence length="127" mass="14813">MDYLLDTHILLWFINGEELDQDLINKIKDPDNKIFLSIASLWEIAIKHSLGKLPLQSEFSELKEILRNTNIEILPIEFSHLQALLALPDIHNDPFDRIIIAQAIHEKLKLITRDSKFKNYPADITWV</sequence>
<reference evidence="2 3" key="1">
    <citation type="submission" date="2023-02" db="EMBL/GenBank/DDBJ databases">
        <title>Genome sequence of Mucilaginibacter jinjuensis strain KACC 16571.</title>
        <authorList>
            <person name="Kim S."/>
            <person name="Heo J."/>
            <person name="Kwon S.-W."/>
        </authorList>
    </citation>
    <scope>NUCLEOTIDE SEQUENCE [LARGE SCALE GENOMIC DNA]</scope>
    <source>
        <strain evidence="2 3">KACC 16571</strain>
    </source>
</reference>
<accession>A0ABY7T888</accession>
<dbReference type="InterPro" id="IPR029060">
    <property type="entry name" value="PIN-like_dom_sf"/>
</dbReference>
<evidence type="ECO:0000313" key="2">
    <source>
        <dbReference type="EMBL" id="WCT11948.1"/>
    </source>
</evidence>
<dbReference type="InterPro" id="IPR041705">
    <property type="entry name" value="PIN_Sll0205"/>
</dbReference>
<dbReference type="Pfam" id="PF01850">
    <property type="entry name" value="PIN"/>
    <property type="match status" value="1"/>
</dbReference>
<gene>
    <name evidence="2" type="ORF">PQO05_24760</name>
</gene>
<dbReference type="PANTHER" id="PTHR36173">
    <property type="entry name" value="RIBONUCLEASE VAPC16-RELATED"/>
    <property type="match status" value="1"/>
</dbReference>
<protein>
    <submittedName>
        <fullName evidence="2">Type II toxin-antitoxin system VapC family toxin</fullName>
    </submittedName>
</protein>